<reference evidence="2" key="1">
    <citation type="submission" date="2023-10" db="EMBL/GenBank/DDBJ databases">
        <title>Genome assemblies of two species of porcelain crab, Petrolisthes cinctipes and Petrolisthes manimaculis (Anomura: Porcellanidae).</title>
        <authorList>
            <person name="Angst P."/>
        </authorList>
    </citation>
    <scope>NUCLEOTIDE SEQUENCE</scope>
    <source>
        <strain evidence="2">PB745_01</strain>
        <tissue evidence="2">Gill</tissue>
    </source>
</reference>
<dbReference type="EMBL" id="JAWQEG010005728">
    <property type="protein sequence ID" value="KAK3856995.1"/>
    <property type="molecule type" value="Genomic_DNA"/>
</dbReference>
<sequence>MHGRAGLEVILEEPEEEYCSSHASEDDLQREVDITYELKGERRSLDGSEGIGSAEGDTQSSGGSEHYGELEDCASSGIHSEEGSPTHAFTPRLAFTPPTRTNLALSPHAGTHSLPALFKTFACRTECNLCRQLHVSATLGYLHFVSLINISVYRSIQEYLKKQYLVVKSCATTFGYLPLVSHMFGHLPHLPASNSPAQGYPMLLP</sequence>
<keyword evidence="3" id="KW-1185">Reference proteome</keyword>
<dbReference type="Proteomes" id="UP001286313">
    <property type="component" value="Unassembled WGS sequence"/>
</dbReference>
<dbReference type="AlphaFoldDB" id="A0AAE1ENE1"/>
<gene>
    <name evidence="2" type="ORF">Pcinc_036725</name>
</gene>
<evidence type="ECO:0000313" key="3">
    <source>
        <dbReference type="Proteomes" id="UP001286313"/>
    </source>
</evidence>
<proteinExistence type="predicted"/>
<protein>
    <submittedName>
        <fullName evidence="2">Uncharacterized protein</fullName>
    </submittedName>
</protein>
<name>A0AAE1ENE1_PETCI</name>
<feature type="compositionally biased region" description="Basic and acidic residues" evidence="1">
    <location>
        <begin position="23"/>
        <end position="46"/>
    </location>
</feature>
<comment type="caution">
    <text evidence="2">The sequence shown here is derived from an EMBL/GenBank/DDBJ whole genome shotgun (WGS) entry which is preliminary data.</text>
</comment>
<feature type="region of interest" description="Disordered" evidence="1">
    <location>
        <begin position="1"/>
        <end position="70"/>
    </location>
</feature>
<accession>A0AAE1ENE1</accession>
<evidence type="ECO:0000256" key="1">
    <source>
        <dbReference type="SAM" id="MobiDB-lite"/>
    </source>
</evidence>
<organism evidence="2 3">
    <name type="scientific">Petrolisthes cinctipes</name>
    <name type="common">Flat porcelain crab</name>
    <dbReference type="NCBI Taxonomy" id="88211"/>
    <lineage>
        <taxon>Eukaryota</taxon>
        <taxon>Metazoa</taxon>
        <taxon>Ecdysozoa</taxon>
        <taxon>Arthropoda</taxon>
        <taxon>Crustacea</taxon>
        <taxon>Multicrustacea</taxon>
        <taxon>Malacostraca</taxon>
        <taxon>Eumalacostraca</taxon>
        <taxon>Eucarida</taxon>
        <taxon>Decapoda</taxon>
        <taxon>Pleocyemata</taxon>
        <taxon>Anomura</taxon>
        <taxon>Galatheoidea</taxon>
        <taxon>Porcellanidae</taxon>
        <taxon>Petrolisthes</taxon>
    </lineage>
</organism>
<evidence type="ECO:0000313" key="2">
    <source>
        <dbReference type="EMBL" id="KAK3856995.1"/>
    </source>
</evidence>